<gene>
    <name evidence="1" type="ORF">NQ176_g2275</name>
</gene>
<accession>A0ACC1NRL1</accession>
<sequence>MPNFDVIVVGAGIAGLATALALNKKGHKVTVLEQHPACQSLGGAVGLSAPATRVLIEYGLQDIMTERSMAEWTGMNFRRYDTGDVLASSIRSQTAKAYGYPTWLMARFRIQETFAEVAAKRGIEIRFNSKVISIDQSKSAVILKDGTRMEADLIVGADGYNVDIPRRLLKDDADLQVLLDRVDCWVGPLQIAIATNMPDHGDRYNICFVTEEEAGKQGEWYTLGDLESLKKTFASFEPRVQKLLSLADPKDCYIWRLSQVPPLPQWHSPDGRVVLAGDSAHAMLPYVGMGASSCIEDAACLAECLDRAKSAADFPTVLQAYEQIRKPRTEWLVKRGSHIANLWHLPDGEHQEKRDKEWSSAPLALPDRKAWDGSHIDEPPVEPQVAFDPLIGPYITGHDVIGYTQRRLNGILGDVDTAC</sequence>
<proteinExistence type="predicted"/>
<comment type="caution">
    <text evidence="1">The sequence shown here is derived from an EMBL/GenBank/DDBJ whole genome shotgun (WGS) entry which is preliminary data.</text>
</comment>
<organism evidence="1 2">
    <name type="scientific">Zarea fungicola</name>
    <dbReference type="NCBI Taxonomy" id="93591"/>
    <lineage>
        <taxon>Eukaryota</taxon>
        <taxon>Fungi</taxon>
        <taxon>Dikarya</taxon>
        <taxon>Ascomycota</taxon>
        <taxon>Pezizomycotina</taxon>
        <taxon>Sordariomycetes</taxon>
        <taxon>Hypocreomycetidae</taxon>
        <taxon>Hypocreales</taxon>
        <taxon>Cordycipitaceae</taxon>
        <taxon>Zarea</taxon>
    </lineage>
</organism>
<evidence type="ECO:0000313" key="2">
    <source>
        <dbReference type="Proteomes" id="UP001143910"/>
    </source>
</evidence>
<dbReference type="Proteomes" id="UP001143910">
    <property type="component" value="Unassembled WGS sequence"/>
</dbReference>
<keyword evidence="2" id="KW-1185">Reference proteome</keyword>
<protein>
    <submittedName>
        <fullName evidence="1">Uncharacterized protein</fullName>
    </submittedName>
</protein>
<name>A0ACC1NRL1_9HYPO</name>
<reference evidence="1" key="1">
    <citation type="submission" date="2022-08" db="EMBL/GenBank/DDBJ databases">
        <title>Genome Sequence of Lecanicillium fungicola.</title>
        <authorList>
            <person name="Buettner E."/>
        </authorList>
    </citation>
    <scope>NUCLEOTIDE SEQUENCE</scope>
    <source>
        <strain evidence="1">Babe33</strain>
    </source>
</reference>
<evidence type="ECO:0000313" key="1">
    <source>
        <dbReference type="EMBL" id="KAJ2981039.1"/>
    </source>
</evidence>
<dbReference type="EMBL" id="JANJQO010000156">
    <property type="protein sequence ID" value="KAJ2981039.1"/>
    <property type="molecule type" value="Genomic_DNA"/>
</dbReference>